<evidence type="ECO:0000259" key="1">
    <source>
        <dbReference type="Pfam" id="PF23043"/>
    </source>
</evidence>
<reference evidence="3" key="1">
    <citation type="submission" date="2016-04" db="EMBL/GenBank/DDBJ databases">
        <authorList>
            <person name="Nguyen H.D."/>
            <person name="Kesanakurti P."/>
            <person name="Cullis J."/>
            <person name="Levesque C.A."/>
            <person name="Hambleton S."/>
        </authorList>
    </citation>
    <scope>NUCLEOTIDE SEQUENCE</scope>
    <source>
        <strain evidence="3">DAOMC 238032</strain>
    </source>
</reference>
<dbReference type="Proteomes" id="UP000836402">
    <property type="component" value="Unassembled WGS sequence"/>
</dbReference>
<evidence type="ECO:0000313" key="4">
    <source>
        <dbReference type="Proteomes" id="UP000077671"/>
    </source>
</evidence>
<dbReference type="Proteomes" id="UP000077671">
    <property type="component" value="Unassembled WGS sequence"/>
</dbReference>
<dbReference type="EMBL" id="CAJHJG010006413">
    <property type="protein sequence ID" value="CAD6956856.1"/>
    <property type="molecule type" value="Genomic_DNA"/>
</dbReference>
<comment type="caution">
    <text evidence="3">The sequence shown here is derived from an EMBL/GenBank/DDBJ whole genome shotgun (WGS) entry which is preliminary data.</text>
</comment>
<accession>A0A177SYW4</accession>
<reference evidence="3" key="2">
    <citation type="journal article" date="2019" name="IMA Fungus">
        <title>Genome sequencing and comparison of five Tilletia species to identify candidate genes for the detection of regulated species infecting wheat.</title>
        <authorList>
            <person name="Nguyen H.D.T."/>
            <person name="Sultana T."/>
            <person name="Kesanakurti P."/>
            <person name="Hambleton S."/>
        </authorList>
    </citation>
    <scope>NUCLEOTIDE SEQUENCE</scope>
    <source>
        <strain evidence="3">DAOMC 238032</strain>
    </source>
</reference>
<dbReference type="Pfam" id="PF23043">
    <property type="entry name" value="SH3-B_UBE2O"/>
    <property type="match status" value="1"/>
</dbReference>
<name>A0A177SYW4_9BASI</name>
<organism evidence="3 4">
    <name type="scientific">Tilletia caries</name>
    <name type="common">wheat bunt fungus</name>
    <dbReference type="NCBI Taxonomy" id="13290"/>
    <lineage>
        <taxon>Eukaryota</taxon>
        <taxon>Fungi</taxon>
        <taxon>Dikarya</taxon>
        <taxon>Basidiomycota</taxon>
        <taxon>Ustilaginomycotina</taxon>
        <taxon>Exobasidiomycetes</taxon>
        <taxon>Tilletiales</taxon>
        <taxon>Tilletiaceae</taxon>
        <taxon>Tilletia</taxon>
    </lineage>
</organism>
<proteinExistence type="predicted"/>
<protein>
    <recommendedName>
        <fullName evidence="1">UBE2O-like SH3-B domain-containing protein</fullName>
    </recommendedName>
</protein>
<keyword evidence="5" id="KW-1185">Reference proteome</keyword>
<dbReference type="AlphaFoldDB" id="A0A177SYW4"/>
<sequence length="150" mass="17031">MELITLVVVATRSKVRVLWQDNKQTTEPATGLIPYYNLDEYDVWPGDFVVWERDSADSEHKVGVIQTMDPKERTALVRCYDTQDVAEEDNAAIERTATELVPVFELDVHGPDPVAFGAHRGDIVFISTRPNAPAWAPGRCRLRRLRWLPA</sequence>
<dbReference type="EMBL" id="LWDD02003686">
    <property type="protein sequence ID" value="KAE8236579.1"/>
    <property type="molecule type" value="Genomic_DNA"/>
</dbReference>
<evidence type="ECO:0000313" key="3">
    <source>
        <dbReference type="EMBL" id="KAE8236579.1"/>
    </source>
</evidence>
<dbReference type="InterPro" id="IPR057733">
    <property type="entry name" value="UBE2O-like_SH3-B"/>
</dbReference>
<evidence type="ECO:0000313" key="2">
    <source>
        <dbReference type="EMBL" id="CAD6956856.1"/>
    </source>
</evidence>
<gene>
    <name evidence="3" type="ORF">A4X03_0g9391</name>
    <name evidence="2" type="ORF">JKIAZH3_G157</name>
</gene>
<feature type="domain" description="UBE2O-like SH3-B" evidence="1">
    <location>
        <begin position="41"/>
        <end position="109"/>
    </location>
</feature>
<evidence type="ECO:0000313" key="5">
    <source>
        <dbReference type="Proteomes" id="UP000836402"/>
    </source>
</evidence>
<reference evidence="2" key="3">
    <citation type="submission" date="2020-10" db="EMBL/GenBank/DDBJ databases">
        <authorList>
            <person name="Sedaghatjoo S."/>
        </authorList>
    </citation>
    <scope>NUCLEOTIDE SEQUENCE</scope>
    <source>
        <strain evidence="2">AZH3</strain>
    </source>
</reference>